<name>A0A0C1RDS1_9CYAN</name>
<dbReference type="EMBL" id="JHEG02000007">
    <property type="protein sequence ID" value="KIE13783.1"/>
    <property type="molecule type" value="Genomic_DNA"/>
</dbReference>
<evidence type="ECO:0000313" key="4">
    <source>
        <dbReference type="EMBL" id="KIE13783.1"/>
    </source>
</evidence>
<reference evidence="4" key="1">
    <citation type="journal article" date="2015" name="Genome Announc.">
        <title>Draft Genome Sequence of Tolypothrix boutellei Strain VB521301.</title>
        <authorList>
            <person name="Chandrababunaidu M.M."/>
            <person name="Singh D."/>
            <person name="Sen D."/>
            <person name="Bhan S."/>
            <person name="Das S."/>
            <person name="Gupta A."/>
            <person name="Adhikary S.P."/>
            <person name="Tripathy S."/>
        </authorList>
    </citation>
    <scope>NUCLEOTIDE SEQUENCE</scope>
    <source>
        <strain evidence="4">VB521301</strain>
    </source>
</reference>
<dbReference type="Pfam" id="PF03592">
    <property type="entry name" value="Terminase_2"/>
    <property type="match status" value="1"/>
</dbReference>
<proteinExistence type="predicted"/>
<sequence>MRAHENQEVVNGDGGFAVTLNSKQEAFCQHYILLGNGSYAYTLAYGAKGRSAEANAARLLRNDKVLARLSELQAQKSREFAFLGERIINELSAIAFADGLSVLEWVATGEGQGQYQMKSPEQMHPTIRSAIAEVRQTRFGVTVKLGDKIAALGHLARILGLNSDLNIALATLRKYGINLVAENGQWKLIDNQQPLIEEDSDEDDSDEESENPSR</sequence>
<comment type="caution">
    <text evidence="4">The sequence shown here is derived from an EMBL/GenBank/DDBJ whole genome shotgun (WGS) entry which is preliminary data.</text>
</comment>
<gene>
    <name evidence="4" type="ORF">DA73_0201965</name>
</gene>
<dbReference type="Gene3D" id="1.10.10.1400">
    <property type="entry name" value="Terminase, small subunit, N-terminal DNA-binding domain, HTH motif"/>
    <property type="match status" value="1"/>
</dbReference>
<evidence type="ECO:0000256" key="3">
    <source>
        <dbReference type="SAM" id="MobiDB-lite"/>
    </source>
</evidence>
<keyword evidence="2" id="KW-0231">Viral genome packaging</keyword>
<dbReference type="GO" id="GO:0051276">
    <property type="term" value="P:chromosome organization"/>
    <property type="evidence" value="ECO:0007669"/>
    <property type="project" value="InterPro"/>
</dbReference>
<evidence type="ECO:0000256" key="1">
    <source>
        <dbReference type="ARBA" id="ARBA00022612"/>
    </source>
</evidence>
<dbReference type="PANTHER" id="PTHR41328">
    <property type="entry name" value="TERMINASE SMALL SUBUNIT-RELATED"/>
    <property type="match status" value="1"/>
</dbReference>
<dbReference type="OrthoDB" id="516484at2"/>
<feature type="region of interest" description="Disordered" evidence="3">
    <location>
        <begin position="191"/>
        <end position="214"/>
    </location>
</feature>
<dbReference type="InterPro" id="IPR038713">
    <property type="entry name" value="Terminase_Gp1_N_sf"/>
</dbReference>
<dbReference type="InterPro" id="IPR005335">
    <property type="entry name" value="Terminase_ssu"/>
</dbReference>
<feature type="compositionally biased region" description="Acidic residues" evidence="3">
    <location>
        <begin position="196"/>
        <end position="214"/>
    </location>
</feature>
<organism evidence="4">
    <name type="scientific">Tolypothrix bouteillei VB521301</name>
    <dbReference type="NCBI Taxonomy" id="1479485"/>
    <lineage>
        <taxon>Bacteria</taxon>
        <taxon>Bacillati</taxon>
        <taxon>Cyanobacteriota</taxon>
        <taxon>Cyanophyceae</taxon>
        <taxon>Nostocales</taxon>
        <taxon>Tolypothrichaceae</taxon>
        <taxon>Tolypothrix</taxon>
    </lineage>
</organism>
<protein>
    <recommendedName>
        <fullName evidence="5">Terminase</fullName>
    </recommendedName>
</protein>
<dbReference type="PANTHER" id="PTHR41328:SF2">
    <property type="entry name" value="TERMINASE SMALL SUBUNIT"/>
    <property type="match status" value="1"/>
</dbReference>
<keyword evidence="1" id="KW-1188">Viral release from host cell</keyword>
<accession>A0A0C1RDS1</accession>
<evidence type="ECO:0008006" key="5">
    <source>
        <dbReference type="Google" id="ProtNLM"/>
    </source>
</evidence>
<evidence type="ECO:0000256" key="2">
    <source>
        <dbReference type="ARBA" id="ARBA00023219"/>
    </source>
</evidence>
<dbReference type="STRING" id="1479485.DA73_0201965"/>
<dbReference type="InterPro" id="IPR052404">
    <property type="entry name" value="SPP1-like_terminase"/>
</dbReference>
<dbReference type="AlphaFoldDB" id="A0A0C1RDS1"/>